<name>A0A4X2KVM6_VOMUR</name>
<dbReference type="GO" id="GO:0034381">
    <property type="term" value="P:plasma lipoprotein particle clearance"/>
    <property type="evidence" value="ECO:0007669"/>
    <property type="project" value="TreeGrafter"/>
</dbReference>
<keyword evidence="6" id="KW-1133">Transmembrane helix</keyword>
<dbReference type="PANTHER" id="PTHR11923">
    <property type="entry name" value="SCAVENGER RECEPTOR CLASS B TYPE-1 SR-B1"/>
    <property type="match status" value="1"/>
</dbReference>
<organism evidence="14 15">
    <name type="scientific">Vombatus ursinus</name>
    <name type="common">Common wombat</name>
    <dbReference type="NCBI Taxonomy" id="29139"/>
    <lineage>
        <taxon>Eukaryota</taxon>
        <taxon>Metazoa</taxon>
        <taxon>Chordata</taxon>
        <taxon>Craniata</taxon>
        <taxon>Vertebrata</taxon>
        <taxon>Euteleostomi</taxon>
        <taxon>Mammalia</taxon>
        <taxon>Metatheria</taxon>
        <taxon>Diprotodontia</taxon>
        <taxon>Vombatidae</taxon>
        <taxon>Vombatus</taxon>
    </lineage>
</organism>
<evidence type="ECO:0000256" key="2">
    <source>
        <dbReference type="ARBA" id="ARBA00004651"/>
    </source>
</evidence>
<keyword evidence="10" id="KW-0325">Glycoprotein</keyword>
<dbReference type="PRINTS" id="PR01609">
    <property type="entry name" value="CD36FAMILY"/>
</dbReference>
<dbReference type="GeneTree" id="ENSGT00940000153372"/>
<evidence type="ECO:0000313" key="15">
    <source>
        <dbReference type="Proteomes" id="UP000314987"/>
    </source>
</evidence>
<evidence type="ECO:0000256" key="3">
    <source>
        <dbReference type="ARBA" id="ARBA00010532"/>
    </source>
</evidence>
<keyword evidence="8" id="KW-1015">Disulfide bond</keyword>
<dbReference type="GO" id="GO:0033344">
    <property type="term" value="P:cholesterol efflux"/>
    <property type="evidence" value="ECO:0007669"/>
    <property type="project" value="TreeGrafter"/>
</dbReference>
<evidence type="ECO:0000256" key="8">
    <source>
        <dbReference type="ARBA" id="ARBA00023157"/>
    </source>
</evidence>
<evidence type="ECO:0000256" key="4">
    <source>
        <dbReference type="ARBA" id="ARBA00022475"/>
    </source>
</evidence>
<dbReference type="AlphaFoldDB" id="A0A4X2KVM6"/>
<dbReference type="PANTHER" id="PTHR11923:SF110">
    <property type="entry name" value="SCAVENGER RECEPTOR CLASS B MEMBER 1"/>
    <property type="match status" value="1"/>
</dbReference>
<dbReference type="Proteomes" id="UP000314987">
    <property type="component" value="Unassembled WGS sequence"/>
</dbReference>
<keyword evidence="7" id="KW-0472">Membrane</keyword>
<gene>
    <name evidence="14" type="primary">LOC114040377</name>
    <name evidence="13" type="synonym">LOC114040375</name>
</gene>
<dbReference type="GO" id="GO:0043654">
    <property type="term" value="P:recognition of apoptotic cell"/>
    <property type="evidence" value="ECO:0007669"/>
    <property type="project" value="TreeGrafter"/>
</dbReference>
<dbReference type="GO" id="GO:0005901">
    <property type="term" value="C:caveola"/>
    <property type="evidence" value="ECO:0007669"/>
    <property type="project" value="UniProtKB-SubCell"/>
</dbReference>
<comment type="subcellular location">
    <subcellularLocation>
        <location evidence="2">Cell membrane</location>
        <topology evidence="2">Multi-pass membrane protein</topology>
    </subcellularLocation>
    <subcellularLocation>
        <location evidence="1">Membrane</location>
        <location evidence="1">Caveola</location>
        <topology evidence="1">Multi-pass membrane protein</topology>
    </subcellularLocation>
</comment>
<evidence type="ECO:0000313" key="13">
    <source>
        <dbReference type="Ensembl" id="ENSVURP00010016296.1"/>
    </source>
</evidence>
<dbReference type="Ensembl" id="ENSVURT00010018562.1">
    <property type="protein sequence ID" value="ENSVURP00010016324.1"/>
    <property type="gene ID" value="ENSVURG00010012500.1"/>
</dbReference>
<dbReference type="GO" id="GO:0008289">
    <property type="term" value="F:lipid binding"/>
    <property type="evidence" value="ECO:0007669"/>
    <property type="project" value="TreeGrafter"/>
</dbReference>
<accession>A0A4X2KVM6</accession>
<keyword evidence="5" id="KW-0812">Transmembrane</keyword>
<evidence type="ECO:0000256" key="10">
    <source>
        <dbReference type="ARBA" id="ARBA00023180"/>
    </source>
</evidence>
<dbReference type="Ensembl" id="ENSVURT00010018531.1">
    <property type="protein sequence ID" value="ENSVURP00010016296.1"/>
    <property type="gene ID" value="ENSVURG00010012470.1"/>
</dbReference>
<sequence length="244" mass="28261">MHGYPSCASPRGARASSFVFPGDLGSSCLISEFRDPNSLSFEMWKQIPVPFYMSVYLFHVLNSEEVMKGEKPSLQERGPYVYREYREKRNITFNDNDTVSFLEYRTFVFQPQMSHGLETDYIVMPNILVLVSSVMMEHRPMSMKLLMSLSFSMFGQRAFMNRTVGEIMWGYRDPLIDLLNKYFPNMLPFKDKFGLFSQLNDSNSGLFTVFTGVKDFSKIHLVDKWNGKSKAKKGKVFALKDFIL</sequence>
<dbReference type="InterPro" id="IPR002159">
    <property type="entry name" value="CD36_fam"/>
</dbReference>
<protein>
    <recommendedName>
        <fullName evidence="11">Scavenger receptor class B member 1</fullName>
    </recommendedName>
    <alternativeName>
        <fullName evidence="12">SR-BI</fullName>
    </alternativeName>
</protein>
<evidence type="ECO:0000256" key="7">
    <source>
        <dbReference type="ARBA" id="ARBA00023136"/>
    </source>
</evidence>
<evidence type="ECO:0000256" key="5">
    <source>
        <dbReference type="ARBA" id="ARBA00022692"/>
    </source>
</evidence>
<dbReference type="GO" id="GO:0030169">
    <property type="term" value="F:low-density lipoprotein particle binding"/>
    <property type="evidence" value="ECO:0007669"/>
    <property type="project" value="TreeGrafter"/>
</dbReference>
<comment type="similarity">
    <text evidence="3">Belongs to the CD36 family.</text>
</comment>
<dbReference type="Pfam" id="PF01130">
    <property type="entry name" value="CD36"/>
    <property type="match status" value="1"/>
</dbReference>
<keyword evidence="15" id="KW-1185">Reference proteome</keyword>
<evidence type="ECO:0000256" key="1">
    <source>
        <dbReference type="ARBA" id="ARBA00004189"/>
    </source>
</evidence>
<keyword evidence="4" id="KW-1003">Cell membrane</keyword>
<keyword evidence="9" id="KW-0675">Receptor</keyword>
<proteinExistence type="inferred from homology"/>
<evidence type="ECO:0000256" key="12">
    <source>
        <dbReference type="ARBA" id="ARBA00042244"/>
    </source>
</evidence>
<evidence type="ECO:0000256" key="9">
    <source>
        <dbReference type="ARBA" id="ARBA00023170"/>
    </source>
</evidence>
<dbReference type="GO" id="GO:0070508">
    <property type="term" value="P:cholesterol import"/>
    <property type="evidence" value="ECO:0007669"/>
    <property type="project" value="TreeGrafter"/>
</dbReference>
<evidence type="ECO:0000256" key="11">
    <source>
        <dbReference type="ARBA" id="ARBA00040821"/>
    </source>
</evidence>
<reference evidence="14" key="2">
    <citation type="submission" date="2025-05" db="UniProtKB">
        <authorList>
            <consortium name="Ensembl"/>
        </authorList>
    </citation>
    <scope>IDENTIFICATION</scope>
</reference>
<dbReference type="GO" id="GO:0005737">
    <property type="term" value="C:cytoplasm"/>
    <property type="evidence" value="ECO:0007669"/>
    <property type="project" value="TreeGrafter"/>
</dbReference>
<dbReference type="GO" id="GO:0005044">
    <property type="term" value="F:scavenger receptor activity"/>
    <property type="evidence" value="ECO:0007669"/>
    <property type="project" value="TreeGrafter"/>
</dbReference>
<evidence type="ECO:0000313" key="14">
    <source>
        <dbReference type="Ensembl" id="ENSVURP00010016324.1"/>
    </source>
</evidence>
<evidence type="ECO:0000256" key="6">
    <source>
        <dbReference type="ARBA" id="ARBA00022989"/>
    </source>
</evidence>
<reference evidence="15" key="1">
    <citation type="submission" date="2018-12" db="EMBL/GenBank/DDBJ databases">
        <authorList>
            <person name="Yazar S."/>
        </authorList>
    </citation>
    <scope>NUCLEOTIDE SEQUENCE [LARGE SCALE GENOMIC DNA]</scope>
</reference>